<dbReference type="PROSITE" id="PS50985">
    <property type="entry name" value="GRAS"/>
    <property type="match status" value="1"/>
</dbReference>
<comment type="caution">
    <text evidence="4">The sequence shown here is derived from an EMBL/GenBank/DDBJ whole genome shotgun (WGS) entry which is preliminary data.</text>
</comment>
<gene>
    <name evidence="4" type="ORF">Acr_16g0009260</name>
</gene>
<sequence length="170" mass="18946">MSPPGYSCTSQLLCFAKSIDINLQIIILDNHPLQNLNTQTINSSPDETLIVCAQLLTAGGVLVEVFGLSSAAFKGRESDEERVVEGEAAKALTNLDEMNEGKEKWSERMRSNFMGQVLGERTVDEARALLRNYDSNWEMRVEGKYGCVGLWWKGQPASFCSLWKLGHESK</sequence>
<keyword evidence="5" id="KW-1185">Reference proteome</keyword>
<dbReference type="Proteomes" id="UP000585474">
    <property type="component" value="Unassembled WGS sequence"/>
</dbReference>
<organism evidence="4 5">
    <name type="scientific">Actinidia rufa</name>
    <dbReference type="NCBI Taxonomy" id="165716"/>
    <lineage>
        <taxon>Eukaryota</taxon>
        <taxon>Viridiplantae</taxon>
        <taxon>Streptophyta</taxon>
        <taxon>Embryophyta</taxon>
        <taxon>Tracheophyta</taxon>
        <taxon>Spermatophyta</taxon>
        <taxon>Magnoliopsida</taxon>
        <taxon>eudicotyledons</taxon>
        <taxon>Gunneridae</taxon>
        <taxon>Pentapetalae</taxon>
        <taxon>asterids</taxon>
        <taxon>Ericales</taxon>
        <taxon>Actinidiaceae</taxon>
        <taxon>Actinidia</taxon>
    </lineage>
</organism>
<dbReference type="InterPro" id="IPR005202">
    <property type="entry name" value="TF_GRAS"/>
</dbReference>
<evidence type="ECO:0000313" key="5">
    <source>
        <dbReference type="Proteomes" id="UP000585474"/>
    </source>
</evidence>
<evidence type="ECO:0000313" key="4">
    <source>
        <dbReference type="EMBL" id="GFZ04302.1"/>
    </source>
</evidence>
<evidence type="ECO:0000256" key="3">
    <source>
        <dbReference type="PROSITE-ProRule" id="PRU01191"/>
    </source>
</evidence>
<keyword evidence="2" id="KW-0804">Transcription</keyword>
<evidence type="ECO:0000256" key="1">
    <source>
        <dbReference type="ARBA" id="ARBA00023015"/>
    </source>
</evidence>
<dbReference type="Pfam" id="PF03514">
    <property type="entry name" value="GRAS"/>
    <property type="match status" value="1"/>
</dbReference>
<name>A0A7J0G030_9ERIC</name>
<reference evidence="4 5" key="1">
    <citation type="submission" date="2019-07" db="EMBL/GenBank/DDBJ databases">
        <title>De Novo Assembly of kiwifruit Actinidia rufa.</title>
        <authorList>
            <person name="Sugita-Konishi S."/>
            <person name="Sato K."/>
            <person name="Mori E."/>
            <person name="Abe Y."/>
            <person name="Kisaki G."/>
            <person name="Hamano K."/>
            <person name="Suezawa K."/>
            <person name="Otani M."/>
            <person name="Fukuda T."/>
            <person name="Manabe T."/>
            <person name="Gomi K."/>
            <person name="Tabuchi M."/>
            <person name="Akimitsu K."/>
            <person name="Kataoka I."/>
        </authorList>
    </citation>
    <scope>NUCLEOTIDE SEQUENCE [LARGE SCALE GENOMIC DNA]</scope>
    <source>
        <strain evidence="5">cv. Fuchu</strain>
    </source>
</reference>
<protein>
    <submittedName>
        <fullName evidence="4">GRAS family transcription factor</fullName>
    </submittedName>
</protein>
<dbReference type="AlphaFoldDB" id="A0A7J0G030"/>
<accession>A0A7J0G030</accession>
<comment type="similarity">
    <text evidence="3">Belongs to the GRAS family.</text>
</comment>
<comment type="caution">
    <text evidence="3">Lacks conserved residue(s) required for the propagation of feature annotation.</text>
</comment>
<dbReference type="EMBL" id="BJWL01000016">
    <property type="protein sequence ID" value="GFZ04302.1"/>
    <property type="molecule type" value="Genomic_DNA"/>
</dbReference>
<evidence type="ECO:0000256" key="2">
    <source>
        <dbReference type="ARBA" id="ARBA00023163"/>
    </source>
</evidence>
<dbReference type="OrthoDB" id="1908565at2759"/>
<proteinExistence type="inferred from homology"/>
<feature type="region of interest" description="SAW" evidence="3">
    <location>
        <begin position="93"/>
        <end position="164"/>
    </location>
</feature>
<keyword evidence="1" id="KW-0805">Transcription regulation</keyword>